<keyword evidence="6 9" id="KW-0418">Kinase</keyword>
<dbReference type="EMBL" id="NOXG01000014">
    <property type="protein sequence ID" value="PYD75159.1"/>
    <property type="molecule type" value="Genomic_DNA"/>
</dbReference>
<dbReference type="InterPro" id="IPR009212">
    <property type="entry name" value="Methylthioribose_kinase"/>
</dbReference>
<dbReference type="Pfam" id="PF01636">
    <property type="entry name" value="APH"/>
    <property type="match status" value="1"/>
</dbReference>
<evidence type="ECO:0000256" key="6">
    <source>
        <dbReference type="ARBA" id="ARBA00022777"/>
    </source>
</evidence>
<evidence type="ECO:0000256" key="3">
    <source>
        <dbReference type="ARBA" id="ARBA00012128"/>
    </source>
</evidence>
<dbReference type="Proteomes" id="UP000247609">
    <property type="component" value="Unassembled WGS sequence"/>
</dbReference>
<evidence type="ECO:0000256" key="1">
    <source>
        <dbReference type="ARBA" id="ARBA00010165"/>
    </source>
</evidence>
<protein>
    <recommendedName>
        <fullName evidence="3">S-methyl-5-thioribose kinase</fullName>
        <ecNumber evidence="3">2.7.1.100</ecNumber>
    </recommendedName>
</protein>
<dbReference type="SUPFAM" id="SSF56112">
    <property type="entry name" value="Protein kinase-like (PK-like)"/>
    <property type="match status" value="1"/>
</dbReference>
<evidence type="ECO:0000256" key="5">
    <source>
        <dbReference type="ARBA" id="ARBA00022741"/>
    </source>
</evidence>
<dbReference type="InterPro" id="IPR011009">
    <property type="entry name" value="Kinase-like_dom_sf"/>
</dbReference>
<comment type="similarity">
    <text evidence="1">Belongs to the methylthioribose kinase family.</text>
</comment>
<dbReference type="PANTHER" id="PTHR34273:SF2">
    <property type="entry name" value="METHYLTHIORIBOSE KINASE"/>
    <property type="match status" value="1"/>
</dbReference>
<evidence type="ECO:0000256" key="4">
    <source>
        <dbReference type="ARBA" id="ARBA00022679"/>
    </source>
</evidence>
<dbReference type="Gene3D" id="3.90.1200.10">
    <property type="match status" value="1"/>
</dbReference>
<dbReference type="GO" id="GO:0005524">
    <property type="term" value="F:ATP binding"/>
    <property type="evidence" value="ECO:0007669"/>
    <property type="project" value="UniProtKB-KW"/>
</dbReference>
<keyword evidence="4" id="KW-0808">Transferase</keyword>
<accession>A0A318QIH1</accession>
<gene>
    <name evidence="9" type="primary">mtnK</name>
    <name evidence="9" type="ORF">CFR71_10840</name>
</gene>
<organism evidence="9 10">
    <name type="scientific">Novacetimonas pomaceti</name>
    <dbReference type="NCBI Taxonomy" id="2021998"/>
    <lineage>
        <taxon>Bacteria</taxon>
        <taxon>Pseudomonadati</taxon>
        <taxon>Pseudomonadota</taxon>
        <taxon>Alphaproteobacteria</taxon>
        <taxon>Acetobacterales</taxon>
        <taxon>Acetobacteraceae</taxon>
        <taxon>Novacetimonas</taxon>
    </lineage>
</organism>
<evidence type="ECO:0000259" key="8">
    <source>
        <dbReference type="Pfam" id="PF01636"/>
    </source>
</evidence>
<comment type="caution">
    <text evidence="9">The sequence shown here is derived from an EMBL/GenBank/DDBJ whole genome shotgun (WGS) entry which is preliminary data.</text>
</comment>
<dbReference type="AlphaFoldDB" id="A0A318QIH1"/>
<proteinExistence type="inferred from homology"/>
<evidence type="ECO:0000256" key="7">
    <source>
        <dbReference type="ARBA" id="ARBA00022840"/>
    </source>
</evidence>
<dbReference type="NCBIfam" id="TIGR01767">
    <property type="entry name" value="MTRK"/>
    <property type="match status" value="1"/>
</dbReference>
<evidence type="ECO:0000313" key="10">
    <source>
        <dbReference type="Proteomes" id="UP000247609"/>
    </source>
</evidence>
<dbReference type="PANTHER" id="PTHR34273">
    <property type="entry name" value="METHYLTHIORIBOSE KINASE"/>
    <property type="match status" value="1"/>
</dbReference>
<keyword evidence="7" id="KW-0067">ATP-binding</keyword>
<dbReference type="GO" id="GO:0046522">
    <property type="term" value="F:S-methyl-5-thioribose kinase activity"/>
    <property type="evidence" value="ECO:0007669"/>
    <property type="project" value="UniProtKB-EC"/>
</dbReference>
<keyword evidence="5" id="KW-0547">Nucleotide-binding</keyword>
<comment type="subunit">
    <text evidence="2">Homodimer.</text>
</comment>
<sequence>MKAGATQYRTLDIAGIRALLSGLPHIAARLGGTATQWRVVEVSDGNLNNVFLNHGPAGGVCLKQSLPYVRVDPSWKMPLDRTFYEASYLRDVFPLVPGLTTQCLHFDPDLFVLIVESLSGHQVYRHALMAGVDWPRVAPDIATFVARATFGTSVLCEPFERVFDRQALYARNQTLRRITLDLVMDDPYHDHPRNHWDDPRLNAVVADIRACAAVRRAVDGLRLRFLTCPQALLHGDLHTGSIMASATDTRVIDGEFAIYGPIGFDCGMFVGNLVLRRFADLSPDAGRRCVRDIIRFRDRFVDEFTRLWADARPTPSDTRGPCAFFTPDGATAMSPGRVAFMDGVLDDLVGYAAMEIIRRIIGYAHTADFDVIARPDERTTRREAALRFAFGLLRDHGRHDSVAAAFGGLAQDNLSS</sequence>
<dbReference type="RefSeq" id="WP_110531127.1">
    <property type="nucleotide sequence ID" value="NZ_NOXG01000014.1"/>
</dbReference>
<evidence type="ECO:0000256" key="2">
    <source>
        <dbReference type="ARBA" id="ARBA00011738"/>
    </source>
</evidence>
<evidence type="ECO:0000313" key="9">
    <source>
        <dbReference type="EMBL" id="PYD75159.1"/>
    </source>
</evidence>
<feature type="domain" description="Aminoglycoside phosphotransferase" evidence="8">
    <location>
        <begin position="41"/>
        <end position="273"/>
    </location>
</feature>
<dbReference type="EC" id="2.7.1.100" evidence="3"/>
<dbReference type="Gene3D" id="3.30.200.20">
    <property type="entry name" value="Phosphorylase Kinase, domain 1"/>
    <property type="match status" value="1"/>
</dbReference>
<name>A0A318QIH1_9PROT</name>
<dbReference type="InterPro" id="IPR002575">
    <property type="entry name" value="Aminoglycoside_PTrfase"/>
</dbReference>
<reference evidence="9 10" key="1">
    <citation type="submission" date="2017-07" db="EMBL/GenBank/DDBJ databases">
        <title>A draft genome sequence of Komagataeibacter sp. T5K1.</title>
        <authorList>
            <person name="Skraban J."/>
            <person name="Cleenwerck I."/>
            <person name="Vandamme P."/>
            <person name="Trcek J."/>
        </authorList>
    </citation>
    <scope>NUCLEOTIDE SEQUENCE [LARGE SCALE GENOMIC DNA]</scope>
    <source>
        <strain evidence="9 10">T5K1</strain>
    </source>
</reference>
<dbReference type="GO" id="GO:0009086">
    <property type="term" value="P:methionine biosynthetic process"/>
    <property type="evidence" value="ECO:0007669"/>
    <property type="project" value="InterPro"/>
</dbReference>